<keyword evidence="5" id="KW-1185">Reference proteome</keyword>
<name>A0A8H6S9E3_9AGAR</name>
<comment type="caution">
    <text evidence="4">The sequence shown here is derived from an EMBL/GenBank/DDBJ whole genome shotgun (WGS) entry which is preliminary data.</text>
</comment>
<feature type="region of interest" description="Disordered" evidence="2">
    <location>
        <begin position="84"/>
        <end position="108"/>
    </location>
</feature>
<evidence type="ECO:0000256" key="1">
    <source>
        <dbReference type="SAM" id="Coils"/>
    </source>
</evidence>
<keyword evidence="1" id="KW-0175">Coiled coil</keyword>
<dbReference type="OrthoDB" id="10250120at2759"/>
<evidence type="ECO:0000313" key="4">
    <source>
        <dbReference type="EMBL" id="KAF7294787.1"/>
    </source>
</evidence>
<dbReference type="Proteomes" id="UP000636479">
    <property type="component" value="Unassembled WGS sequence"/>
</dbReference>
<reference evidence="4" key="1">
    <citation type="submission" date="2020-05" db="EMBL/GenBank/DDBJ databases">
        <title>Mycena genomes resolve the evolution of fungal bioluminescence.</title>
        <authorList>
            <person name="Tsai I.J."/>
        </authorList>
    </citation>
    <scope>NUCLEOTIDE SEQUENCE</scope>
    <source>
        <strain evidence="4">171206Taipei</strain>
    </source>
</reference>
<protein>
    <recommendedName>
        <fullName evidence="6">SNF7 family protein</fullName>
    </recommendedName>
</protein>
<keyword evidence="3" id="KW-0472">Membrane</keyword>
<dbReference type="Gene3D" id="6.10.140.1230">
    <property type="match status" value="1"/>
</dbReference>
<proteinExistence type="predicted"/>
<gene>
    <name evidence="4" type="ORF">MIND_01016400</name>
</gene>
<evidence type="ECO:0000313" key="5">
    <source>
        <dbReference type="Proteomes" id="UP000636479"/>
    </source>
</evidence>
<feature type="compositionally biased region" description="Basic and acidic residues" evidence="2">
    <location>
        <begin position="560"/>
        <end position="571"/>
    </location>
</feature>
<organism evidence="4 5">
    <name type="scientific">Mycena indigotica</name>
    <dbReference type="NCBI Taxonomy" id="2126181"/>
    <lineage>
        <taxon>Eukaryota</taxon>
        <taxon>Fungi</taxon>
        <taxon>Dikarya</taxon>
        <taxon>Basidiomycota</taxon>
        <taxon>Agaricomycotina</taxon>
        <taxon>Agaricomycetes</taxon>
        <taxon>Agaricomycetidae</taxon>
        <taxon>Agaricales</taxon>
        <taxon>Marasmiineae</taxon>
        <taxon>Mycenaceae</taxon>
        <taxon>Mycena</taxon>
    </lineage>
</organism>
<dbReference type="GeneID" id="59349272"/>
<dbReference type="GO" id="GO:0009898">
    <property type="term" value="C:cytoplasmic side of plasma membrane"/>
    <property type="evidence" value="ECO:0007669"/>
    <property type="project" value="TreeGrafter"/>
</dbReference>
<feature type="coiled-coil region" evidence="1">
    <location>
        <begin position="404"/>
        <end position="438"/>
    </location>
</feature>
<evidence type="ECO:0000256" key="3">
    <source>
        <dbReference type="SAM" id="Phobius"/>
    </source>
</evidence>
<evidence type="ECO:0000256" key="2">
    <source>
        <dbReference type="SAM" id="MobiDB-lite"/>
    </source>
</evidence>
<evidence type="ECO:0008006" key="6">
    <source>
        <dbReference type="Google" id="ProtNLM"/>
    </source>
</evidence>
<dbReference type="GO" id="GO:0005771">
    <property type="term" value="C:multivesicular body"/>
    <property type="evidence" value="ECO:0007669"/>
    <property type="project" value="TreeGrafter"/>
</dbReference>
<dbReference type="Pfam" id="PF03357">
    <property type="entry name" value="Snf7"/>
    <property type="match status" value="1"/>
</dbReference>
<dbReference type="GO" id="GO:0032511">
    <property type="term" value="P:late endosome to vacuole transport via multivesicular body sorting pathway"/>
    <property type="evidence" value="ECO:0007669"/>
    <property type="project" value="TreeGrafter"/>
</dbReference>
<keyword evidence="3" id="KW-0812">Transmembrane</keyword>
<dbReference type="EMBL" id="JACAZF010000009">
    <property type="protein sequence ID" value="KAF7294787.1"/>
    <property type="molecule type" value="Genomic_DNA"/>
</dbReference>
<dbReference type="RefSeq" id="XP_037216150.1">
    <property type="nucleotide sequence ID" value="XM_037366756.1"/>
</dbReference>
<sequence length="601" mass="64927">MAPSSSTPSAVSASNGGPSRSTILWSVIGGVAALCVGIALLVVYKIHRQRRRRAVSVAPSAVYGPHYVYARLANPGVALTRDDVRGSEDSRRTVLPKLSTPEPASSSLTLPIIDDASSISSYSPAVESSEVHAHSPIIPLSHFAKLVPLRRGMQDACIPSPAGPPPQYAAASTSRLSSLYADISPHKKSNPASFSANVEWWRTTLEAVVSSGIQPSKSRLVLKADASLMALLRVPGAGRPLALPTVLAELRSQKALFTQTEFLNSVESVYNPGWLPGRIVAYVVGKPLWWALEQLGVVGEDSFVSGSSKDTSWWGEYVILSLVESAAEAVLEKQAESVGEPADSLYSQDGFKKNFVPALSDTEVKILLKFLQRDRGAVVVDGDVIKFVDTKTSLREITAIDRGMLELKEAVDHLKAKVASIQQEIDKCTQRAAEELQRKHKSMALSYLRSRKQLEDLLQKRLGSLATLEATQMSVQTAAGDVEILKSYEASTSTLRSILAHQSLQRDSIDKTMDALAEANADAREVDEAIRIGGDIALGIDSNPAFDEDDLEEELKRLAKEDEEDKLREKLQSVGLSTPLAEPNAEPEPTVEKTAVHVPAA</sequence>
<dbReference type="GO" id="GO:0000815">
    <property type="term" value="C:ESCRT III complex"/>
    <property type="evidence" value="ECO:0007669"/>
    <property type="project" value="TreeGrafter"/>
</dbReference>
<accession>A0A8H6S9E3</accession>
<feature type="region of interest" description="Disordered" evidence="2">
    <location>
        <begin position="560"/>
        <end position="601"/>
    </location>
</feature>
<feature type="transmembrane region" description="Helical" evidence="3">
    <location>
        <begin position="23"/>
        <end position="44"/>
    </location>
</feature>
<dbReference type="AlphaFoldDB" id="A0A8H6S9E3"/>
<dbReference type="GO" id="GO:0006900">
    <property type="term" value="P:vesicle budding from membrane"/>
    <property type="evidence" value="ECO:0007669"/>
    <property type="project" value="TreeGrafter"/>
</dbReference>
<keyword evidence="3" id="KW-1133">Transmembrane helix</keyword>
<dbReference type="PANTHER" id="PTHR22761">
    <property type="entry name" value="CHARGED MULTIVESICULAR BODY PROTEIN"/>
    <property type="match status" value="1"/>
</dbReference>
<dbReference type="PANTHER" id="PTHR22761:SF96">
    <property type="entry name" value="BCDNA.GH08385"/>
    <property type="match status" value="1"/>
</dbReference>
<dbReference type="InterPro" id="IPR005024">
    <property type="entry name" value="Snf7_fam"/>
</dbReference>